<proteinExistence type="predicted"/>
<dbReference type="EMBL" id="CATNWA010016430">
    <property type="protein sequence ID" value="CAI9592579.1"/>
    <property type="molecule type" value="Genomic_DNA"/>
</dbReference>
<sequence>MSPDVRRSRREREVIWEYDLYGGTGPSFLEVLLVCGFRIS</sequence>
<feature type="non-terminal residue" evidence="1">
    <location>
        <position position="40"/>
    </location>
</feature>
<protein>
    <submittedName>
        <fullName evidence="1">Uncharacterized protein</fullName>
    </submittedName>
</protein>
<dbReference type="Proteomes" id="UP001162483">
    <property type="component" value="Unassembled WGS sequence"/>
</dbReference>
<evidence type="ECO:0000313" key="1">
    <source>
        <dbReference type="EMBL" id="CAI9592579.1"/>
    </source>
</evidence>
<organism evidence="1 2">
    <name type="scientific">Staurois parvus</name>
    <dbReference type="NCBI Taxonomy" id="386267"/>
    <lineage>
        <taxon>Eukaryota</taxon>
        <taxon>Metazoa</taxon>
        <taxon>Chordata</taxon>
        <taxon>Craniata</taxon>
        <taxon>Vertebrata</taxon>
        <taxon>Euteleostomi</taxon>
        <taxon>Amphibia</taxon>
        <taxon>Batrachia</taxon>
        <taxon>Anura</taxon>
        <taxon>Neobatrachia</taxon>
        <taxon>Ranoidea</taxon>
        <taxon>Ranidae</taxon>
        <taxon>Staurois</taxon>
    </lineage>
</organism>
<evidence type="ECO:0000313" key="2">
    <source>
        <dbReference type="Proteomes" id="UP001162483"/>
    </source>
</evidence>
<reference evidence="1" key="1">
    <citation type="submission" date="2023-05" db="EMBL/GenBank/DDBJ databases">
        <authorList>
            <person name="Stuckert A."/>
        </authorList>
    </citation>
    <scope>NUCLEOTIDE SEQUENCE</scope>
</reference>
<gene>
    <name evidence="1" type="ORF">SPARVUS_LOCUS11393737</name>
</gene>
<keyword evidence="2" id="KW-1185">Reference proteome</keyword>
<accession>A0ABN9F7U1</accession>
<comment type="caution">
    <text evidence="1">The sequence shown here is derived from an EMBL/GenBank/DDBJ whole genome shotgun (WGS) entry which is preliminary data.</text>
</comment>
<name>A0ABN9F7U1_9NEOB</name>